<evidence type="ECO:0000256" key="1">
    <source>
        <dbReference type="SAM" id="Phobius"/>
    </source>
</evidence>
<protein>
    <submittedName>
        <fullName evidence="2">Uncharacterized protein</fullName>
    </submittedName>
</protein>
<keyword evidence="3" id="KW-1185">Reference proteome</keyword>
<keyword evidence="1" id="KW-0472">Membrane</keyword>
<evidence type="ECO:0000313" key="3">
    <source>
        <dbReference type="Proteomes" id="UP000516117"/>
    </source>
</evidence>
<feature type="transmembrane region" description="Helical" evidence="1">
    <location>
        <begin position="124"/>
        <end position="142"/>
    </location>
</feature>
<dbReference type="RefSeq" id="WP_187719898.1">
    <property type="nucleotide sequence ID" value="NZ_BAABBL010000027.1"/>
</dbReference>
<proteinExistence type="predicted"/>
<keyword evidence="1" id="KW-0812">Transmembrane</keyword>
<dbReference type="Proteomes" id="UP000516117">
    <property type="component" value="Chromosome"/>
</dbReference>
<evidence type="ECO:0000313" key="2">
    <source>
        <dbReference type="EMBL" id="QNP54762.1"/>
    </source>
</evidence>
<feature type="transmembrane region" description="Helical" evidence="1">
    <location>
        <begin position="54"/>
        <end position="77"/>
    </location>
</feature>
<keyword evidence="1" id="KW-1133">Transmembrane helix</keyword>
<dbReference type="AlphaFoldDB" id="A0A7H0H2J6"/>
<feature type="transmembrane region" description="Helical" evidence="1">
    <location>
        <begin position="89"/>
        <end position="112"/>
    </location>
</feature>
<sequence length="234" mass="23889">MVATAAEPARESVVFLEGLLASIALATLVGSGFDATGAFALAVAVFLAWQSRAFYAVAQFAAGGVGIAASIPALAAYLGEGCVSAIPLWGRVLVLIAVAFVGGFGLLHSVFLGGLFTEFGKIGLGWFGLVELLTFMSTTAILSFTGVGRAFVVGGAVVLGGLIGWKPRYSMWTIGTGMALITLAGGAIIGTPAAEGLECHQLVDATGAAMIYLVSFLPIAVVWLTLRGIFRAVN</sequence>
<feature type="transmembrane region" description="Helical" evidence="1">
    <location>
        <begin position="20"/>
        <end position="47"/>
    </location>
</feature>
<feature type="transmembrane region" description="Helical" evidence="1">
    <location>
        <begin position="209"/>
        <end position="230"/>
    </location>
</feature>
<dbReference type="EMBL" id="CP060789">
    <property type="protein sequence ID" value="QNP54762.1"/>
    <property type="molecule type" value="Genomic_DNA"/>
</dbReference>
<reference evidence="2 3" key="1">
    <citation type="submission" date="2020-08" db="EMBL/GenBank/DDBJ databases">
        <title>Genome sequence of Tessaracoccus defluvii JCM 17540T.</title>
        <authorList>
            <person name="Hyun D.-W."/>
            <person name="Bae J.-W."/>
        </authorList>
    </citation>
    <scope>NUCLEOTIDE SEQUENCE [LARGE SCALE GENOMIC DNA]</scope>
    <source>
        <strain evidence="2 3">JCM 17540</strain>
    </source>
</reference>
<feature type="transmembrane region" description="Helical" evidence="1">
    <location>
        <begin position="172"/>
        <end position="189"/>
    </location>
</feature>
<dbReference type="KEGG" id="tdf:H9L22_10660"/>
<organism evidence="2 3">
    <name type="scientific">Tessaracoccus defluvii</name>
    <dbReference type="NCBI Taxonomy" id="1285901"/>
    <lineage>
        <taxon>Bacteria</taxon>
        <taxon>Bacillati</taxon>
        <taxon>Actinomycetota</taxon>
        <taxon>Actinomycetes</taxon>
        <taxon>Propionibacteriales</taxon>
        <taxon>Propionibacteriaceae</taxon>
        <taxon>Tessaracoccus</taxon>
    </lineage>
</organism>
<name>A0A7H0H2J6_9ACTN</name>
<feature type="transmembrane region" description="Helical" evidence="1">
    <location>
        <begin position="148"/>
        <end position="165"/>
    </location>
</feature>
<gene>
    <name evidence="2" type="ORF">H9L22_10660</name>
</gene>
<accession>A0A7H0H2J6</accession>